<evidence type="ECO:0000313" key="3">
    <source>
        <dbReference type="Proteomes" id="UP000596660"/>
    </source>
</evidence>
<dbReference type="EnsemblPlants" id="AUR62009906-RA">
    <property type="protein sequence ID" value="AUR62009906-RA:cds"/>
    <property type="gene ID" value="AUR62009906"/>
</dbReference>
<proteinExistence type="predicted"/>
<dbReference type="PANTHER" id="PTHR33472:SF28">
    <property type="entry name" value="BROMO AND FHA DOMAIN-CONTAINING PROTEIN DDB_G0267958"/>
    <property type="match status" value="1"/>
</dbReference>
<accession>A0A803LDG7</accession>
<feature type="region of interest" description="Disordered" evidence="1">
    <location>
        <begin position="144"/>
        <end position="173"/>
    </location>
</feature>
<keyword evidence="3" id="KW-1185">Reference proteome</keyword>
<dbReference type="PANTHER" id="PTHR33472">
    <property type="entry name" value="OS01G0106600 PROTEIN"/>
    <property type="match status" value="1"/>
</dbReference>
<feature type="region of interest" description="Disordered" evidence="1">
    <location>
        <begin position="1"/>
        <end position="21"/>
    </location>
</feature>
<dbReference type="KEGG" id="cqi:110684397"/>
<name>A0A803LDG7_CHEQI</name>
<dbReference type="OMA" id="DIEHHEP"/>
<evidence type="ECO:0000256" key="1">
    <source>
        <dbReference type="SAM" id="MobiDB-lite"/>
    </source>
</evidence>
<dbReference type="Gramene" id="AUR62009906-RA">
    <property type="protein sequence ID" value="AUR62009906-RA:cds"/>
    <property type="gene ID" value="AUR62009906"/>
</dbReference>
<protein>
    <submittedName>
        <fullName evidence="2">Uncharacterized protein</fullName>
    </submittedName>
</protein>
<feature type="region of interest" description="Disordered" evidence="1">
    <location>
        <begin position="70"/>
        <end position="104"/>
    </location>
</feature>
<reference evidence="2" key="1">
    <citation type="journal article" date="2017" name="Nature">
        <title>The genome of Chenopodium quinoa.</title>
        <authorList>
            <person name="Jarvis D.E."/>
            <person name="Ho Y.S."/>
            <person name="Lightfoot D.J."/>
            <person name="Schmoeckel S.M."/>
            <person name="Li B."/>
            <person name="Borm T.J.A."/>
            <person name="Ohyanagi H."/>
            <person name="Mineta K."/>
            <person name="Michell C.T."/>
            <person name="Saber N."/>
            <person name="Kharbatia N.M."/>
            <person name="Rupper R.R."/>
            <person name="Sharp A.R."/>
            <person name="Dally N."/>
            <person name="Boughton B.A."/>
            <person name="Woo Y.H."/>
            <person name="Gao G."/>
            <person name="Schijlen E.G.W.M."/>
            <person name="Guo X."/>
            <person name="Momin A.A."/>
            <person name="Negrao S."/>
            <person name="Al-Babili S."/>
            <person name="Gehring C."/>
            <person name="Roessner U."/>
            <person name="Jung C."/>
            <person name="Murphy K."/>
            <person name="Arold S.T."/>
            <person name="Gojobori T."/>
            <person name="van der Linden C.G."/>
            <person name="van Loo E.N."/>
            <person name="Jellen E.N."/>
            <person name="Maughan P.J."/>
            <person name="Tester M."/>
        </authorList>
    </citation>
    <scope>NUCLEOTIDE SEQUENCE [LARGE SCALE GENOMIC DNA]</scope>
    <source>
        <strain evidence="2">cv. PI 614886</strain>
    </source>
</reference>
<dbReference type="GeneID" id="110684397"/>
<dbReference type="RefSeq" id="XP_021716544.1">
    <property type="nucleotide sequence ID" value="XM_021860852.1"/>
</dbReference>
<dbReference type="Proteomes" id="UP000596660">
    <property type="component" value="Unplaced"/>
</dbReference>
<gene>
    <name evidence="2" type="primary">LOC110684397</name>
</gene>
<reference evidence="2" key="2">
    <citation type="submission" date="2021-03" db="UniProtKB">
        <authorList>
            <consortium name="EnsemblPlants"/>
        </authorList>
    </citation>
    <scope>IDENTIFICATION</scope>
</reference>
<dbReference type="AlphaFoldDB" id="A0A803LDG7"/>
<evidence type="ECO:0000313" key="2">
    <source>
        <dbReference type="EnsemblPlants" id="AUR62009906-RA:cds"/>
    </source>
</evidence>
<sequence length="173" mass="19109">MSSEAMKPNPPSIEGEGLRQIDRETKEMVNAITSRMNDLHQIQKSGASGPLGPHMGDEDENGVRIITISGTNTGATMRGDLLDRHHKQQHDDHEELPGDDQPESLDTYVNSNFQAVNNSIMFGGTYASNDPGVHMEIVDMIDTNGRRVEKQGRRGLRKGKEPAQGNLQNEFSE</sequence>
<dbReference type="OrthoDB" id="774437at2759"/>
<organism evidence="2 3">
    <name type="scientific">Chenopodium quinoa</name>
    <name type="common">Quinoa</name>
    <dbReference type="NCBI Taxonomy" id="63459"/>
    <lineage>
        <taxon>Eukaryota</taxon>
        <taxon>Viridiplantae</taxon>
        <taxon>Streptophyta</taxon>
        <taxon>Embryophyta</taxon>
        <taxon>Tracheophyta</taxon>
        <taxon>Spermatophyta</taxon>
        <taxon>Magnoliopsida</taxon>
        <taxon>eudicotyledons</taxon>
        <taxon>Gunneridae</taxon>
        <taxon>Pentapetalae</taxon>
        <taxon>Caryophyllales</taxon>
        <taxon>Chenopodiaceae</taxon>
        <taxon>Chenopodioideae</taxon>
        <taxon>Atripliceae</taxon>
        <taxon>Chenopodium</taxon>
    </lineage>
</organism>